<name>A0A450XZ83_9GAMM</name>
<evidence type="ECO:0000313" key="1">
    <source>
        <dbReference type="EMBL" id="VFK34567.1"/>
    </source>
</evidence>
<reference evidence="1" key="1">
    <citation type="submission" date="2019-02" db="EMBL/GenBank/DDBJ databases">
        <authorList>
            <person name="Gruber-Vodicka R. H."/>
            <person name="Seah K. B. B."/>
        </authorList>
    </citation>
    <scope>NUCLEOTIDE SEQUENCE</scope>
    <source>
        <strain evidence="1">BECK_BZ199</strain>
    </source>
</reference>
<proteinExistence type="predicted"/>
<dbReference type="EMBL" id="CAADFQ010000076">
    <property type="protein sequence ID" value="VFK34567.1"/>
    <property type="molecule type" value="Genomic_DNA"/>
</dbReference>
<organism evidence="1">
    <name type="scientific">Candidatus Kentrum sp. MB</name>
    <dbReference type="NCBI Taxonomy" id="2138164"/>
    <lineage>
        <taxon>Bacteria</taxon>
        <taxon>Pseudomonadati</taxon>
        <taxon>Pseudomonadota</taxon>
        <taxon>Gammaproteobacteria</taxon>
        <taxon>Candidatus Kentrum</taxon>
    </lineage>
</organism>
<dbReference type="AlphaFoldDB" id="A0A450XZ83"/>
<gene>
    <name evidence="1" type="ORF">BECKMB1821I_GA0114274_107610</name>
</gene>
<protein>
    <submittedName>
        <fullName evidence="1">Uncharacterized protein</fullName>
    </submittedName>
</protein>
<accession>A0A450XZ83</accession>
<sequence>MGDMREIRESGFEVDPSGYESFRICEHPAYKKLSGSHPSEAMPQTFDA</sequence>